<dbReference type="Pfam" id="PF06985">
    <property type="entry name" value="HET"/>
    <property type="match status" value="1"/>
</dbReference>
<name>A0A0D2HX43_CLAB1</name>
<dbReference type="PANTHER" id="PTHR33112">
    <property type="entry name" value="DOMAIN PROTEIN, PUTATIVE-RELATED"/>
    <property type="match status" value="1"/>
</dbReference>
<dbReference type="OrthoDB" id="5125733at2759"/>
<feature type="domain" description="Heterokaryon incompatibility" evidence="2">
    <location>
        <begin position="259"/>
        <end position="462"/>
    </location>
</feature>
<keyword evidence="4" id="KW-1185">Reference proteome</keyword>
<evidence type="ECO:0000259" key="2">
    <source>
        <dbReference type="Pfam" id="PF06985"/>
    </source>
</evidence>
<gene>
    <name evidence="3" type="ORF">Z519_04065</name>
</gene>
<evidence type="ECO:0000313" key="3">
    <source>
        <dbReference type="EMBL" id="KIW95480.1"/>
    </source>
</evidence>
<dbReference type="EMBL" id="KN846984">
    <property type="protein sequence ID" value="KIW95480.1"/>
    <property type="molecule type" value="Genomic_DNA"/>
</dbReference>
<dbReference type="AlphaFoldDB" id="A0A0D2HX43"/>
<evidence type="ECO:0000256" key="1">
    <source>
        <dbReference type="SAM" id="MobiDB-lite"/>
    </source>
</evidence>
<evidence type="ECO:0000313" key="4">
    <source>
        <dbReference type="Proteomes" id="UP000053789"/>
    </source>
</evidence>
<dbReference type="HOGENOM" id="CLU_002639_3_2_1"/>
<feature type="compositionally biased region" description="Low complexity" evidence="1">
    <location>
        <begin position="510"/>
        <end position="521"/>
    </location>
</feature>
<accession>A0A0D2HX43</accession>
<feature type="region of interest" description="Disordered" evidence="1">
    <location>
        <begin position="506"/>
        <end position="528"/>
    </location>
</feature>
<dbReference type="InterPro" id="IPR010730">
    <property type="entry name" value="HET"/>
</dbReference>
<sequence length="811" mass="89737">MLCNICEAIPFGNLPSEEQNALPHQPSLDALEASKESCSICRLIWWAAGCSLVNVGGMVAFRSGVEYPSGRKIMTQETGSNYSPIGLLRAMENGAVFLDTSSPEPDLREPVFMGPRSCFPATEETSGKIRPYIFGSWYKSPFKGKPLQLIGLGVRLGMGPSAEAAESNTDEEVRLRGTFLRVRTDDVPGRLRTNHQGSSIAVQRIKKWLKDCDEGHSCDRGHSCAINTMSPSLPTRVLDVNGKGGIVRLVETNGRQGHYVALSHCWGLSHRVTTTKETYAKHCEGIQLNELPATFQQAVTITRELEVPFLWIDSLCIIQDDDLDWEMEASRMGIVYLASYLTLSAMSSADDSSGCYREASKPIEVSRFRPFISNDTLSTGRRCKPLAAPLVVSYEGDGVTCRTFNNMFGMRGDRQSRAYITPEWMPSSLKQNPKIYVVGKFGAAVQPFEHEPLNKRGWTLQERLLSPRTLHFGTQELYWECQQYLLAEDGALLQREFPTISTVIESRRPASSSAADGSDSATDSEDKSTRSWPNVWLRLIEEYTSRNLTRDQDKLPALSGVASSVAGQTGDDYLAGLWRNDLLQNLSWSIETFEPSHHCDDPAHDAAMPPAIKSEVRYPAMYRAPSWSWASLDGKVKFFPLDPKNLRARCVCAHVDIAGRDRYGRVKNGWITLEAPLYLLRPAKSDAKHHVRHPFTTEVDFLVHGETTKAALQGRGMATFDDKPDFPSFALLLDSENGLVLKAREPWEFVRIGAVWLLPSQRGGYGDEGNETAEQHAHGTSGGGASGTSYSAAETTALSLANGMAQKITIY</sequence>
<dbReference type="GeneID" id="27696993"/>
<dbReference type="VEuPathDB" id="FungiDB:Z519_04065"/>
<proteinExistence type="predicted"/>
<organism evidence="3 4">
    <name type="scientific">Cladophialophora bantiana (strain ATCC 10958 / CBS 173.52 / CDC B-1940 / NIH 8579)</name>
    <name type="common">Xylohypha bantiana</name>
    <dbReference type="NCBI Taxonomy" id="1442370"/>
    <lineage>
        <taxon>Eukaryota</taxon>
        <taxon>Fungi</taxon>
        <taxon>Dikarya</taxon>
        <taxon>Ascomycota</taxon>
        <taxon>Pezizomycotina</taxon>
        <taxon>Eurotiomycetes</taxon>
        <taxon>Chaetothyriomycetidae</taxon>
        <taxon>Chaetothyriales</taxon>
        <taxon>Herpotrichiellaceae</taxon>
        <taxon>Cladophialophora</taxon>
    </lineage>
</organism>
<dbReference type="Proteomes" id="UP000053789">
    <property type="component" value="Unassembled WGS sequence"/>
</dbReference>
<dbReference type="PANTHER" id="PTHR33112:SF16">
    <property type="entry name" value="HETEROKARYON INCOMPATIBILITY DOMAIN-CONTAINING PROTEIN"/>
    <property type="match status" value="1"/>
</dbReference>
<feature type="region of interest" description="Disordered" evidence="1">
    <location>
        <begin position="766"/>
        <end position="788"/>
    </location>
</feature>
<dbReference type="RefSeq" id="XP_016622149.1">
    <property type="nucleotide sequence ID" value="XM_016761811.1"/>
</dbReference>
<reference evidence="3" key="1">
    <citation type="submission" date="2015-01" db="EMBL/GenBank/DDBJ databases">
        <title>The Genome Sequence of Cladophialophora bantiana CBS 173.52.</title>
        <authorList>
            <consortium name="The Broad Institute Genomics Platform"/>
            <person name="Cuomo C."/>
            <person name="de Hoog S."/>
            <person name="Gorbushina A."/>
            <person name="Stielow B."/>
            <person name="Teixiera M."/>
            <person name="Abouelleil A."/>
            <person name="Chapman S.B."/>
            <person name="Priest M."/>
            <person name="Young S.K."/>
            <person name="Wortman J."/>
            <person name="Nusbaum C."/>
            <person name="Birren B."/>
        </authorList>
    </citation>
    <scope>NUCLEOTIDE SEQUENCE [LARGE SCALE GENOMIC DNA]</scope>
    <source>
        <strain evidence="3">CBS 173.52</strain>
    </source>
</reference>
<protein>
    <recommendedName>
        <fullName evidence="2">Heterokaryon incompatibility domain-containing protein</fullName>
    </recommendedName>
</protein>